<dbReference type="Proteomes" id="UP001430172">
    <property type="component" value="Unassembled WGS sequence"/>
</dbReference>
<accession>A0ABS2CQJ9</accession>
<dbReference type="EMBL" id="JAFDVD010000021">
    <property type="protein sequence ID" value="MBM6402172.1"/>
    <property type="molecule type" value="Genomic_DNA"/>
</dbReference>
<dbReference type="RefSeq" id="WP_204132637.1">
    <property type="nucleotide sequence ID" value="NZ_JAFDVD010000021.1"/>
</dbReference>
<protein>
    <submittedName>
        <fullName evidence="1">Uncharacterized protein</fullName>
    </submittedName>
</protein>
<comment type="caution">
    <text evidence="1">The sequence shown here is derived from an EMBL/GenBank/DDBJ whole genome shotgun (WGS) entry which is preliminary data.</text>
</comment>
<proteinExistence type="predicted"/>
<reference evidence="1" key="1">
    <citation type="submission" date="2021-02" db="EMBL/GenBank/DDBJ databases">
        <title>Phycicoccus sp. MQZ13P-5T, whole genome shotgun sequence.</title>
        <authorList>
            <person name="Tuo L."/>
        </authorList>
    </citation>
    <scope>NUCLEOTIDE SEQUENCE</scope>
    <source>
        <strain evidence="1">MQZ13P-5</strain>
    </source>
</reference>
<evidence type="ECO:0000313" key="2">
    <source>
        <dbReference type="Proteomes" id="UP001430172"/>
    </source>
</evidence>
<sequence>MVLFTGKSRIAGEHVARAQLFAMVRARSGQPISGTRNARVTVLVLGELLPEVVTDPVDVRSQNLVYVENQRRWGNHICIVDDAGVAALLKGFPATCLRSRSVHGDLVEVAPGSGS</sequence>
<organism evidence="1 2">
    <name type="scientific">Phycicoccus sonneratiae</name>
    <dbReference type="NCBI Taxonomy" id="2807628"/>
    <lineage>
        <taxon>Bacteria</taxon>
        <taxon>Bacillati</taxon>
        <taxon>Actinomycetota</taxon>
        <taxon>Actinomycetes</taxon>
        <taxon>Micrococcales</taxon>
        <taxon>Intrasporangiaceae</taxon>
        <taxon>Phycicoccus</taxon>
    </lineage>
</organism>
<gene>
    <name evidence="1" type="ORF">JQN70_17385</name>
</gene>
<keyword evidence="2" id="KW-1185">Reference proteome</keyword>
<name>A0ABS2CQJ9_9MICO</name>
<evidence type="ECO:0000313" key="1">
    <source>
        <dbReference type="EMBL" id="MBM6402172.1"/>
    </source>
</evidence>